<dbReference type="Pfam" id="PF15579">
    <property type="entry name" value="Imm52"/>
    <property type="match status" value="1"/>
</dbReference>
<reference evidence="2" key="1">
    <citation type="submission" date="2020-06" db="EMBL/GenBank/DDBJ databases">
        <title>Analysis procedures for assessing recovery of high quality, complete, closed genomes from Nanopore long read metagenome sequencing.</title>
        <authorList>
            <person name="Bessarab I."/>
            <person name="Arumugam K."/>
            <person name="Haryono M."/>
            <person name="Liu X."/>
            <person name="Roy S."/>
            <person name="Zuniga-Montanez R.E."/>
            <person name="Qiu G."/>
            <person name="Drautz-Moses D.I."/>
            <person name="Law Y.Y."/>
            <person name="Wuertz S."/>
            <person name="Lauro F.M."/>
            <person name="Huson D.H."/>
            <person name="Williams R.B."/>
        </authorList>
    </citation>
    <scope>NUCLEOTIDE SEQUENCE [LARGE SCALE GENOMIC DNA]</scope>
    <source>
        <strain evidence="2">SSD2</strain>
    </source>
</reference>
<organism evidence="2 3">
    <name type="scientific">Candidatus Thiothrix singaporensis</name>
    <dbReference type="NCBI Taxonomy" id="2799669"/>
    <lineage>
        <taxon>Bacteria</taxon>
        <taxon>Pseudomonadati</taxon>
        <taxon>Pseudomonadota</taxon>
        <taxon>Gammaproteobacteria</taxon>
        <taxon>Thiotrichales</taxon>
        <taxon>Thiotrichaceae</taxon>
        <taxon>Thiothrix</taxon>
    </lineage>
</organism>
<evidence type="ECO:0000313" key="3">
    <source>
        <dbReference type="Proteomes" id="UP000510621"/>
    </source>
</evidence>
<evidence type="ECO:0000259" key="1">
    <source>
        <dbReference type="Pfam" id="PF15579"/>
    </source>
</evidence>
<protein>
    <submittedName>
        <fullName evidence="2">Immunity 52 family protein</fullName>
    </submittedName>
</protein>
<dbReference type="AlphaFoldDB" id="A0A7L6AXI6"/>
<dbReference type="KEGG" id="this:HZT40_22045"/>
<sequence length="162" mass="18064">MESTCIFSFTATYSVDDGEGTGVDVVITAGSSDDEPCLVNLEFSRTFHPQFYEHDFMQGLMKLLIEYCQPEHGYVASSTYRNAVVLRDEDNQIIVEPVGWFTYVANPHANDLLPADVEREVLPKGGVLISLQQEFPSEDDPAAVAAAIRIRDALQTEDLLRF</sequence>
<accession>A0A7L6AXI6</accession>
<dbReference type="Proteomes" id="UP000510621">
    <property type="component" value="Chromosome"/>
</dbReference>
<feature type="domain" description="Immunity protein 52" evidence="1">
    <location>
        <begin position="37"/>
        <end position="161"/>
    </location>
</feature>
<name>A0A7L6AXI6_9GAMM</name>
<keyword evidence="3" id="KW-1185">Reference proteome</keyword>
<dbReference type="EMBL" id="CP059265">
    <property type="protein sequence ID" value="QLQ33849.1"/>
    <property type="molecule type" value="Genomic_DNA"/>
</dbReference>
<proteinExistence type="predicted"/>
<dbReference type="InterPro" id="IPR028969">
    <property type="entry name" value="Imm52"/>
</dbReference>
<gene>
    <name evidence="2" type="ORF">HZT40_22045</name>
</gene>
<evidence type="ECO:0000313" key="2">
    <source>
        <dbReference type="EMBL" id="QLQ33849.1"/>
    </source>
</evidence>